<organism evidence="1 2">
    <name type="scientific">Parasphingorhabdus halotolerans</name>
    <dbReference type="NCBI Taxonomy" id="2725558"/>
    <lineage>
        <taxon>Bacteria</taxon>
        <taxon>Pseudomonadati</taxon>
        <taxon>Pseudomonadota</taxon>
        <taxon>Alphaproteobacteria</taxon>
        <taxon>Sphingomonadales</taxon>
        <taxon>Sphingomonadaceae</taxon>
        <taxon>Parasphingorhabdus</taxon>
    </lineage>
</organism>
<dbReference type="EMBL" id="CP051217">
    <property type="protein sequence ID" value="QJB69816.1"/>
    <property type="molecule type" value="Genomic_DNA"/>
</dbReference>
<evidence type="ECO:0000313" key="2">
    <source>
        <dbReference type="Proteomes" id="UP000501600"/>
    </source>
</evidence>
<sequence length="73" mass="8679">MKETDVMNTFQEFYGGFALYDLTRQWITTAGPFKYDYRWLQPNGTEEQFKQWADKGFSEAFNVDPDMFKLLSS</sequence>
<protein>
    <submittedName>
        <fullName evidence="1">Uncharacterized protein</fullName>
    </submittedName>
</protein>
<keyword evidence="2" id="KW-1185">Reference proteome</keyword>
<dbReference type="RefSeq" id="WP_168820085.1">
    <property type="nucleotide sequence ID" value="NZ_CP051217.1"/>
</dbReference>
<name>A0A6H2DQ70_9SPHN</name>
<gene>
    <name evidence="1" type="ORF">HF685_11415</name>
</gene>
<dbReference type="AlphaFoldDB" id="A0A6H2DQ70"/>
<reference evidence="1 2" key="1">
    <citation type="submission" date="2020-04" db="EMBL/GenBank/DDBJ databases">
        <title>Genome sequence for Sphingorhabdus sp. strain M1.</title>
        <authorList>
            <person name="Park S.-J."/>
        </authorList>
    </citation>
    <scope>NUCLEOTIDE SEQUENCE [LARGE SCALE GENOMIC DNA]</scope>
    <source>
        <strain evidence="1 2">JK6</strain>
    </source>
</reference>
<evidence type="ECO:0000313" key="1">
    <source>
        <dbReference type="EMBL" id="QJB69816.1"/>
    </source>
</evidence>
<dbReference type="Proteomes" id="UP000501600">
    <property type="component" value="Chromosome"/>
</dbReference>
<accession>A0A6H2DQ70</accession>
<dbReference type="KEGG" id="phao:HF685_11415"/>
<proteinExistence type="predicted"/>